<evidence type="ECO:0000313" key="6">
    <source>
        <dbReference type="EMBL" id="KAK1931426.1"/>
    </source>
</evidence>
<dbReference type="InterPro" id="IPR039417">
    <property type="entry name" value="Peptidase_C1A_papain-like"/>
</dbReference>
<dbReference type="PROSITE" id="PS00139">
    <property type="entry name" value="THIOL_PROTEASE_CYS"/>
    <property type="match status" value="1"/>
</dbReference>
<accession>A0AAD9G3G0</accession>
<dbReference type="AlphaFoldDB" id="A0AAD9G3G0"/>
<comment type="similarity">
    <text evidence="1">Belongs to the peptidase C1 family.</text>
</comment>
<sequence length="428" mass="45499">MKLFALIASSVLAVSSVTLEFVQARPMHADINYERYLEEIDSADADFQSWKNSKFFDIATKNNWLPEQSEERSADDNDEDIRQRIFMSRKAAEKAQAANPNANFSIMTPFSALTDKEFNSKVTNPYVLGNKTSSSTVPKRSLRQEEGGYSFSSIQDMINSITQGQQGAISGDDSAWNFAPTASSPPAATPTTAPPTTTPTEESATQTSASTTGTQTGSVDWSDTACMSPIQNQGQCGGCWAFASVAAVESLQCISNGKKSVNKYSEQQLLGCDSQNQGCGGGAPVYAYEYIQQNGLCGESAVPYEMANGGTATCGTTCSQSDPGLSGYENLEAGDEAGLLKAVQSQPVVVAVASANDVFKQYTGGVISSCGTTDVDHAVVVVGFDDTSFKIRNSWGEDWGDAGYIRMARGSSGMGACGLLTDMSYPKM</sequence>
<dbReference type="Gene3D" id="3.90.70.10">
    <property type="entry name" value="Cysteine proteinases"/>
    <property type="match status" value="1"/>
</dbReference>
<dbReference type="PROSITE" id="PS00639">
    <property type="entry name" value="THIOL_PROTEASE_HIS"/>
    <property type="match status" value="1"/>
</dbReference>
<keyword evidence="7" id="KW-1185">Reference proteome</keyword>
<dbReference type="GO" id="GO:0008234">
    <property type="term" value="F:cysteine-type peptidase activity"/>
    <property type="evidence" value="ECO:0007669"/>
    <property type="project" value="InterPro"/>
</dbReference>
<feature type="compositionally biased region" description="Low complexity" evidence="3">
    <location>
        <begin position="198"/>
        <end position="218"/>
    </location>
</feature>
<dbReference type="CDD" id="cd02248">
    <property type="entry name" value="Peptidase_C1A"/>
    <property type="match status" value="1"/>
</dbReference>
<feature type="domain" description="Peptidase C1A papain C-terminal" evidence="5">
    <location>
        <begin position="215"/>
        <end position="427"/>
    </location>
</feature>
<dbReference type="Pfam" id="PF00112">
    <property type="entry name" value="Peptidase_C1"/>
    <property type="match status" value="1"/>
</dbReference>
<feature type="region of interest" description="Disordered" evidence="3">
    <location>
        <begin position="164"/>
        <end position="218"/>
    </location>
</feature>
<feature type="chain" id="PRO_5042002048" evidence="4">
    <location>
        <begin position="25"/>
        <end position="428"/>
    </location>
</feature>
<comment type="caution">
    <text evidence="6">The sequence shown here is derived from an EMBL/GenBank/DDBJ whole genome shotgun (WGS) entry which is preliminary data.</text>
</comment>
<gene>
    <name evidence="6" type="ORF">P3T76_013182</name>
</gene>
<evidence type="ECO:0000256" key="2">
    <source>
        <dbReference type="ARBA" id="ARBA00023145"/>
    </source>
</evidence>
<dbReference type="GO" id="GO:0006508">
    <property type="term" value="P:proteolysis"/>
    <property type="evidence" value="ECO:0007669"/>
    <property type="project" value="InterPro"/>
</dbReference>
<dbReference type="InterPro" id="IPR000169">
    <property type="entry name" value="Pept_cys_AS"/>
</dbReference>
<evidence type="ECO:0000256" key="4">
    <source>
        <dbReference type="SAM" id="SignalP"/>
    </source>
</evidence>
<feature type="region of interest" description="Disordered" evidence="3">
    <location>
        <begin position="124"/>
        <end position="144"/>
    </location>
</feature>
<dbReference type="SMART" id="SM00645">
    <property type="entry name" value="Pept_C1"/>
    <property type="match status" value="1"/>
</dbReference>
<dbReference type="PANTHER" id="PTHR12411">
    <property type="entry name" value="CYSTEINE PROTEASE FAMILY C1-RELATED"/>
    <property type="match status" value="1"/>
</dbReference>
<name>A0AAD9G3G0_9STRA</name>
<organism evidence="6 7">
    <name type="scientific">Phytophthora citrophthora</name>
    <dbReference type="NCBI Taxonomy" id="4793"/>
    <lineage>
        <taxon>Eukaryota</taxon>
        <taxon>Sar</taxon>
        <taxon>Stramenopiles</taxon>
        <taxon>Oomycota</taxon>
        <taxon>Peronosporomycetes</taxon>
        <taxon>Peronosporales</taxon>
        <taxon>Peronosporaceae</taxon>
        <taxon>Phytophthora</taxon>
    </lineage>
</organism>
<feature type="compositionally biased region" description="Low complexity" evidence="3">
    <location>
        <begin position="179"/>
        <end position="191"/>
    </location>
</feature>
<dbReference type="EMBL" id="JASMQC010000034">
    <property type="protein sequence ID" value="KAK1931426.1"/>
    <property type="molecule type" value="Genomic_DNA"/>
</dbReference>
<feature type="signal peptide" evidence="4">
    <location>
        <begin position="1"/>
        <end position="24"/>
    </location>
</feature>
<dbReference type="InterPro" id="IPR025660">
    <property type="entry name" value="Pept_his_AS"/>
</dbReference>
<keyword evidence="4" id="KW-0732">Signal</keyword>
<dbReference type="Proteomes" id="UP001259832">
    <property type="component" value="Unassembled WGS sequence"/>
</dbReference>
<dbReference type="InterPro" id="IPR000668">
    <property type="entry name" value="Peptidase_C1A_C"/>
</dbReference>
<dbReference type="SUPFAM" id="SSF54001">
    <property type="entry name" value="Cysteine proteinases"/>
    <property type="match status" value="1"/>
</dbReference>
<dbReference type="PRINTS" id="PR00705">
    <property type="entry name" value="PAPAIN"/>
</dbReference>
<keyword evidence="2" id="KW-0865">Zymogen</keyword>
<dbReference type="InterPro" id="IPR038765">
    <property type="entry name" value="Papain-like_cys_pep_sf"/>
</dbReference>
<dbReference type="InterPro" id="IPR013128">
    <property type="entry name" value="Peptidase_C1A"/>
</dbReference>
<evidence type="ECO:0000256" key="1">
    <source>
        <dbReference type="ARBA" id="ARBA00008455"/>
    </source>
</evidence>
<protein>
    <submittedName>
        <fullName evidence="6">Vignain</fullName>
    </submittedName>
</protein>
<evidence type="ECO:0000259" key="5">
    <source>
        <dbReference type="SMART" id="SM00645"/>
    </source>
</evidence>
<evidence type="ECO:0000313" key="7">
    <source>
        <dbReference type="Proteomes" id="UP001259832"/>
    </source>
</evidence>
<proteinExistence type="inferred from homology"/>
<evidence type="ECO:0000256" key="3">
    <source>
        <dbReference type="SAM" id="MobiDB-lite"/>
    </source>
</evidence>
<reference evidence="6" key="1">
    <citation type="submission" date="2023-08" db="EMBL/GenBank/DDBJ databases">
        <title>Reference Genome Resource for the Citrus Pathogen Phytophthora citrophthora.</title>
        <authorList>
            <person name="Moller H."/>
            <person name="Coetzee B."/>
            <person name="Rose L.J."/>
            <person name="Van Niekerk J.M."/>
        </authorList>
    </citation>
    <scope>NUCLEOTIDE SEQUENCE</scope>
    <source>
        <strain evidence="6">STE-U-9442</strain>
    </source>
</reference>